<name>A0AA96F536_9MICO</name>
<proteinExistence type="predicted"/>
<evidence type="ECO:0000313" key="3">
    <source>
        <dbReference type="EMBL" id="WNM26151.1"/>
    </source>
</evidence>
<accession>A0AA96F8M2</accession>
<reference evidence="2 4" key="1">
    <citation type="submission" date="2023-09" db="EMBL/GenBank/DDBJ databases">
        <title>Demequina sp. a novel bacteria isolated from Capsicum annuum.</title>
        <authorList>
            <person name="Humaira Z."/>
            <person name="Lee J."/>
            <person name="Cho D."/>
        </authorList>
    </citation>
    <scope>NUCLEOTIDE SEQUENCE [LARGE SCALE GENOMIC DNA]</scope>
    <source>
        <strain evidence="2 4">OYTSA14</strain>
        <strain evidence="3">PMTSA13</strain>
    </source>
</reference>
<evidence type="ECO:0000256" key="1">
    <source>
        <dbReference type="SAM" id="SignalP"/>
    </source>
</evidence>
<dbReference type="EMBL" id="CP134880">
    <property type="protein sequence ID" value="WNM26151.1"/>
    <property type="molecule type" value="Genomic_DNA"/>
</dbReference>
<dbReference type="Proteomes" id="UP001304125">
    <property type="component" value="Chromosome"/>
</dbReference>
<gene>
    <name evidence="2" type="ORF">RN606_07815</name>
    <name evidence="3" type="ORF">RN607_08050</name>
</gene>
<evidence type="ECO:0000313" key="2">
    <source>
        <dbReference type="EMBL" id="WNM23273.1"/>
    </source>
</evidence>
<keyword evidence="4" id="KW-1185">Reference proteome</keyword>
<feature type="chain" id="PRO_5044705335" evidence="1">
    <location>
        <begin position="18"/>
        <end position="202"/>
    </location>
</feature>
<accession>A0AA96F536</accession>
<dbReference type="KEGG" id="dcp:RN607_08050"/>
<evidence type="ECO:0000313" key="4">
    <source>
        <dbReference type="Proteomes" id="UP001304125"/>
    </source>
</evidence>
<protein>
    <submittedName>
        <fullName evidence="2">Uncharacterized protein</fullName>
    </submittedName>
</protein>
<sequence length="202" mass="19962">MRAAAATLAVVIVAVVASGCAPSIQDSPPIVSAMLSSAGPATAEAPAGAARSAVPEPTLSIPAGSATPLASIHRGPVQARIEAVRESDGKQLAVGVDAPEAVAADPLITVNCGSGAPDGDFSVVVQDLTIESGIATATVGVPRPVTDPGSYDGVVTFLDVNGDAYRGAGMVEVLDGLESGRFDVSDPATGDRLTGSWSCKAL</sequence>
<dbReference type="EMBL" id="CP134879">
    <property type="protein sequence ID" value="WNM23273.1"/>
    <property type="molecule type" value="Genomic_DNA"/>
</dbReference>
<dbReference type="PROSITE" id="PS51257">
    <property type="entry name" value="PROKAR_LIPOPROTEIN"/>
    <property type="match status" value="1"/>
</dbReference>
<dbReference type="AlphaFoldDB" id="A0AA96F536"/>
<organism evidence="2 4">
    <name type="scientific">Demequina capsici</name>
    <dbReference type="NCBI Taxonomy" id="3075620"/>
    <lineage>
        <taxon>Bacteria</taxon>
        <taxon>Bacillati</taxon>
        <taxon>Actinomycetota</taxon>
        <taxon>Actinomycetes</taxon>
        <taxon>Micrococcales</taxon>
        <taxon>Demequinaceae</taxon>
        <taxon>Demequina</taxon>
    </lineage>
</organism>
<feature type="signal peptide" evidence="1">
    <location>
        <begin position="1"/>
        <end position="17"/>
    </location>
</feature>
<keyword evidence="1" id="KW-0732">Signal</keyword>
<dbReference type="Proteomes" id="UP001303408">
    <property type="component" value="Chromosome"/>
</dbReference>
<dbReference type="RefSeq" id="WP_313496059.1">
    <property type="nucleotide sequence ID" value="NZ_CP134879.1"/>
</dbReference>